<accession>A0AAD7XQ14</accession>
<dbReference type="EMBL" id="JAQMWT010000122">
    <property type="protein sequence ID" value="KAJ8610007.1"/>
    <property type="molecule type" value="Genomic_DNA"/>
</dbReference>
<sequence length="333" mass="36762">MPLPSWVREWLHPTRNARTTLSASDDDDDDASSWKIFQCPKAADHVWCARPADLAARGPKAACPCCALIQVSSTNCVKTTHPAIAEEWHPTKNGRHVPSPRETLSSAKAAVWFRCRRNDRHEWRAVVANRCAGEPCPFCAGKVALPFTTLVARLGRDLVYYFWHKRKNQNPPDQILSGADVPIRLKDPLTGTEWTTTPELLCQVAESVTYGGNAKEAIYSRFVSREERSRALALLKTALGRAESYLIDTILEDAFLAAGVPVTLPRSRILNNANTERLLAPHIDDTLVQPSAPRWSLRAPSCSSSLVFGGEASAACHELAPPHICAERIAKRT</sequence>
<keyword evidence="3" id="KW-1185">Reference proteome</keyword>
<feature type="domain" description="Treble clef zinc finger" evidence="1">
    <location>
        <begin position="84"/>
        <end position="142"/>
    </location>
</feature>
<dbReference type="AlphaFoldDB" id="A0AAD7XQ14"/>
<proteinExistence type="predicted"/>
<dbReference type="Pfam" id="PF14311">
    <property type="entry name" value="DUF4379"/>
    <property type="match status" value="1"/>
</dbReference>
<evidence type="ECO:0000313" key="2">
    <source>
        <dbReference type="EMBL" id="KAJ8610007.1"/>
    </source>
</evidence>
<organism evidence="2 3">
    <name type="scientific">Chrysophaeum taylorii</name>
    <dbReference type="NCBI Taxonomy" id="2483200"/>
    <lineage>
        <taxon>Eukaryota</taxon>
        <taxon>Sar</taxon>
        <taxon>Stramenopiles</taxon>
        <taxon>Ochrophyta</taxon>
        <taxon>Pelagophyceae</taxon>
        <taxon>Pelagomonadales</taxon>
        <taxon>Pelagomonadaceae</taxon>
        <taxon>Chrysophaeum</taxon>
    </lineage>
</organism>
<protein>
    <recommendedName>
        <fullName evidence="1">Treble clef zinc finger domain-containing protein</fullName>
    </recommendedName>
</protein>
<comment type="caution">
    <text evidence="2">The sequence shown here is derived from an EMBL/GenBank/DDBJ whole genome shotgun (WGS) entry which is preliminary data.</text>
</comment>
<name>A0AAD7XQ14_9STRA</name>
<dbReference type="InterPro" id="IPR025487">
    <property type="entry name" value="DUF4379"/>
</dbReference>
<gene>
    <name evidence="2" type="ORF">CTAYLR_006628</name>
</gene>
<evidence type="ECO:0000259" key="1">
    <source>
        <dbReference type="Pfam" id="PF14311"/>
    </source>
</evidence>
<evidence type="ECO:0000313" key="3">
    <source>
        <dbReference type="Proteomes" id="UP001230188"/>
    </source>
</evidence>
<reference evidence="2" key="1">
    <citation type="submission" date="2023-01" db="EMBL/GenBank/DDBJ databases">
        <title>Metagenome sequencing of chrysophaentin producing Chrysophaeum taylorii.</title>
        <authorList>
            <person name="Davison J."/>
            <person name="Bewley C."/>
        </authorList>
    </citation>
    <scope>NUCLEOTIDE SEQUENCE</scope>
    <source>
        <strain evidence="2">NIES-1699</strain>
    </source>
</reference>
<dbReference type="Proteomes" id="UP001230188">
    <property type="component" value="Unassembled WGS sequence"/>
</dbReference>